<evidence type="ECO:0000313" key="3">
    <source>
        <dbReference type="Proteomes" id="UP000584824"/>
    </source>
</evidence>
<feature type="transmembrane region" description="Helical" evidence="1">
    <location>
        <begin position="329"/>
        <end position="356"/>
    </location>
</feature>
<keyword evidence="1" id="KW-1133">Transmembrane helix</keyword>
<proteinExistence type="predicted"/>
<feature type="transmembrane region" description="Helical" evidence="1">
    <location>
        <begin position="55"/>
        <end position="72"/>
    </location>
</feature>
<evidence type="ECO:0000256" key="1">
    <source>
        <dbReference type="SAM" id="Phobius"/>
    </source>
</evidence>
<reference evidence="2 3" key="1">
    <citation type="submission" date="2020-08" db="EMBL/GenBank/DDBJ databases">
        <title>Genomic Encyclopedia of Type Strains, Phase IV (KMG-IV): sequencing the most valuable type-strain genomes for metagenomic binning, comparative biology and taxonomic classification.</title>
        <authorList>
            <person name="Goeker M."/>
        </authorList>
    </citation>
    <scope>NUCLEOTIDE SEQUENCE [LARGE SCALE GENOMIC DNA]</scope>
    <source>
        <strain evidence="2 3">DSM 26385</strain>
    </source>
</reference>
<feature type="transmembrane region" description="Helical" evidence="1">
    <location>
        <begin position="84"/>
        <end position="100"/>
    </location>
</feature>
<dbReference type="InterPro" id="IPR010266">
    <property type="entry name" value="NnrS"/>
</dbReference>
<keyword evidence="1" id="KW-0472">Membrane</keyword>
<evidence type="ECO:0000313" key="2">
    <source>
        <dbReference type="EMBL" id="MBB4106005.1"/>
    </source>
</evidence>
<feature type="transmembrane region" description="Helical" evidence="1">
    <location>
        <begin position="234"/>
        <end position="255"/>
    </location>
</feature>
<feature type="transmembrane region" description="Helical" evidence="1">
    <location>
        <begin position="106"/>
        <end position="127"/>
    </location>
</feature>
<accession>A0A7W6K6B7</accession>
<dbReference type="Proteomes" id="UP000584824">
    <property type="component" value="Unassembled WGS sequence"/>
</dbReference>
<feature type="transmembrane region" description="Helical" evidence="1">
    <location>
        <begin position="12"/>
        <end position="35"/>
    </location>
</feature>
<feature type="transmembrane region" description="Helical" evidence="1">
    <location>
        <begin position="208"/>
        <end position="228"/>
    </location>
</feature>
<feature type="transmembrane region" description="Helical" evidence="1">
    <location>
        <begin position="362"/>
        <end position="387"/>
    </location>
</feature>
<gene>
    <name evidence="2" type="ORF">GGQ66_004599</name>
</gene>
<dbReference type="EMBL" id="JACIDU010000046">
    <property type="protein sequence ID" value="MBB4106005.1"/>
    <property type="molecule type" value="Genomic_DNA"/>
</dbReference>
<organism evidence="2 3">
    <name type="scientific">Allorhizobium borbori</name>
    <dbReference type="NCBI Taxonomy" id="485907"/>
    <lineage>
        <taxon>Bacteria</taxon>
        <taxon>Pseudomonadati</taxon>
        <taxon>Pseudomonadota</taxon>
        <taxon>Alphaproteobacteria</taxon>
        <taxon>Hyphomicrobiales</taxon>
        <taxon>Rhizobiaceae</taxon>
        <taxon>Rhizobium/Agrobacterium group</taxon>
        <taxon>Allorhizobium</taxon>
    </lineage>
</organism>
<sequence length="390" mass="41559">MSLASSRFLSGGFRPFFLFGALHAALMIGLWVPWFLGFAHIPSALSPVVWHQHELLFGFVPAIIAGFLLTAVPNWTGRPALKGAPLLALVLLWLAGRLAITTSETIGLTAAAVTSLLFLPAFVLLILRELIAGKNRRNYNVAVILALLFAAQVLFFHEYARFGRIELASRMAIATVIFLIAVIGGRIIPTFTGNWLRRNNPGQEPPPFGAFDLAAMSVSALALVLWAVSARAEALAPFAGTACLAAGLFQFARQLRWKPFRTRREPLVAMLHVAFTFVPLGFLLTGAGLLSEDAGLASAGLHGWTAGGIGAMTLAVMTRATRGHSGQPLTAPLSTVLVIYAPIVLAALARIGAALLPGWTMLLLPLAALGWIVAFLGYAGLYGPLILRKG</sequence>
<feature type="transmembrane region" description="Helical" evidence="1">
    <location>
        <begin position="296"/>
        <end position="317"/>
    </location>
</feature>
<name>A0A7W6K6B7_9HYPH</name>
<dbReference type="Pfam" id="PF05940">
    <property type="entry name" value="NnrS"/>
    <property type="match status" value="1"/>
</dbReference>
<keyword evidence="1" id="KW-0812">Transmembrane</keyword>
<feature type="transmembrane region" description="Helical" evidence="1">
    <location>
        <begin position="267"/>
        <end position="290"/>
    </location>
</feature>
<dbReference type="RefSeq" id="WP_183795993.1">
    <property type="nucleotide sequence ID" value="NZ_JACIDU010000046.1"/>
</dbReference>
<protein>
    <submittedName>
        <fullName evidence="2">Uncharacterized protein involved in response to NO</fullName>
    </submittedName>
</protein>
<keyword evidence="3" id="KW-1185">Reference proteome</keyword>
<comment type="caution">
    <text evidence="2">The sequence shown here is derived from an EMBL/GenBank/DDBJ whole genome shotgun (WGS) entry which is preliminary data.</text>
</comment>
<feature type="transmembrane region" description="Helical" evidence="1">
    <location>
        <begin position="139"/>
        <end position="156"/>
    </location>
</feature>
<dbReference type="AlphaFoldDB" id="A0A7W6K6B7"/>
<feature type="transmembrane region" description="Helical" evidence="1">
    <location>
        <begin position="168"/>
        <end position="188"/>
    </location>
</feature>